<keyword evidence="1" id="KW-0472">Membrane</keyword>
<organism evidence="2 3">
    <name type="scientific">Prunus yedoensis var. nudiflora</name>
    <dbReference type="NCBI Taxonomy" id="2094558"/>
    <lineage>
        <taxon>Eukaryota</taxon>
        <taxon>Viridiplantae</taxon>
        <taxon>Streptophyta</taxon>
        <taxon>Embryophyta</taxon>
        <taxon>Tracheophyta</taxon>
        <taxon>Spermatophyta</taxon>
        <taxon>Magnoliopsida</taxon>
        <taxon>eudicotyledons</taxon>
        <taxon>Gunneridae</taxon>
        <taxon>Pentapetalae</taxon>
        <taxon>rosids</taxon>
        <taxon>fabids</taxon>
        <taxon>Rosales</taxon>
        <taxon>Rosaceae</taxon>
        <taxon>Amygdaloideae</taxon>
        <taxon>Amygdaleae</taxon>
        <taxon>Prunus</taxon>
    </lineage>
</organism>
<name>A0A314XQ98_PRUYE</name>
<sequence length="109" mass="11058">MARSNTVSWSLIFLAMGLFSYVSVQATREGRSLIDLRDKRLDLDNGLKNWHGEEATYRGLTADGYGAGPGYGFGGGGSGTGNGGTGGGKGGGYGDGSGGFGNGVGGVWW</sequence>
<keyword evidence="1" id="KW-0812">Transmembrane</keyword>
<evidence type="ECO:0000313" key="3">
    <source>
        <dbReference type="Proteomes" id="UP000250321"/>
    </source>
</evidence>
<dbReference type="EMBL" id="PJQY01002449">
    <property type="protein sequence ID" value="PQP93523.1"/>
    <property type="molecule type" value="Genomic_DNA"/>
</dbReference>
<evidence type="ECO:0000256" key="1">
    <source>
        <dbReference type="SAM" id="Phobius"/>
    </source>
</evidence>
<keyword evidence="3" id="KW-1185">Reference proteome</keyword>
<feature type="transmembrane region" description="Helical" evidence="1">
    <location>
        <begin position="6"/>
        <end position="24"/>
    </location>
</feature>
<dbReference type="OrthoDB" id="1746488at2759"/>
<proteinExistence type="predicted"/>
<dbReference type="STRING" id="2094558.A0A314XQ98"/>
<dbReference type="AlphaFoldDB" id="A0A314XQ98"/>
<protein>
    <submittedName>
        <fullName evidence="2">Glycine-rich cell wall structural protein 2</fullName>
    </submittedName>
</protein>
<reference evidence="2 3" key="1">
    <citation type="submission" date="2018-02" db="EMBL/GenBank/DDBJ databases">
        <title>Draft genome of wild Prunus yedoensis var. nudiflora.</title>
        <authorList>
            <person name="Baek S."/>
            <person name="Kim J.-H."/>
            <person name="Choi K."/>
            <person name="Kim G.-B."/>
            <person name="Cho A."/>
            <person name="Jang H."/>
            <person name="Shin C.-H."/>
            <person name="Yu H.-J."/>
            <person name="Mun J.-H."/>
        </authorList>
    </citation>
    <scope>NUCLEOTIDE SEQUENCE [LARGE SCALE GENOMIC DNA]</scope>
    <source>
        <strain evidence="3">cv. Jeju island</strain>
        <tissue evidence="2">Leaf</tissue>
    </source>
</reference>
<comment type="caution">
    <text evidence="2">The sequence shown here is derived from an EMBL/GenBank/DDBJ whole genome shotgun (WGS) entry which is preliminary data.</text>
</comment>
<evidence type="ECO:0000313" key="2">
    <source>
        <dbReference type="EMBL" id="PQP93523.1"/>
    </source>
</evidence>
<dbReference type="Proteomes" id="UP000250321">
    <property type="component" value="Unassembled WGS sequence"/>
</dbReference>
<keyword evidence="1" id="KW-1133">Transmembrane helix</keyword>
<gene>
    <name evidence="2" type="ORF">Pyn_27078</name>
</gene>
<accession>A0A314XQ98</accession>